<feature type="compositionally biased region" description="Polar residues" evidence="1">
    <location>
        <begin position="66"/>
        <end position="75"/>
    </location>
</feature>
<dbReference type="KEGG" id="xca:xcc-b100_2167"/>
<dbReference type="HOGENOM" id="CLU_2670203_0_0_6"/>
<evidence type="ECO:0000256" key="1">
    <source>
        <dbReference type="SAM" id="MobiDB-lite"/>
    </source>
</evidence>
<reference evidence="2 3" key="1">
    <citation type="journal article" date="2008" name="J. Biotechnol.">
        <title>The genome of Xanthomonas campestris pv. campestris B100 and its use for the reconstruction of metabolic pathways involved in xanthan biosynthesis.</title>
        <authorList>
            <person name="Vorholter F.J."/>
            <person name="Schneiker S."/>
            <person name="Goesmann A."/>
            <person name="Krause L."/>
            <person name="Bekel T."/>
            <person name="Kaiser O."/>
            <person name="Linke B."/>
            <person name="Patschkowski T."/>
            <person name="Ruckert C."/>
            <person name="Schmid J."/>
            <person name="Sidhu V.K."/>
            <person name="Sieber V."/>
            <person name="Tauch A."/>
            <person name="Watt S.A."/>
            <person name="Weisshaar B."/>
            <person name="Becker A."/>
            <person name="Niehaus K."/>
            <person name="Puhler A."/>
        </authorList>
    </citation>
    <scope>NUCLEOTIDE SEQUENCE [LARGE SCALE GENOMIC DNA]</scope>
    <source>
        <strain evidence="2 3">B100</strain>
    </source>
</reference>
<evidence type="ECO:0000313" key="3">
    <source>
        <dbReference type="Proteomes" id="UP000001188"/>
    </source>
</evidence>
<organism evidence="2 3">
    <name type="scientific">Xanthomonas campestris pv. campestris (strain B100)</name>
    <dbReference type="NCBI Taxonomy" id="509169"/>
    <lineage>
        <taxon>Bacteria</taxon>
        <taxon>Pseudomonadati</taxon>
        <taxon>Pseudomonadota</taxon>
        <taxon>Gammaproteobacteria</taxon>
        <taxon>Lysobacterales</taxon>
        <taxon>Lysobacteraceae</taxon>
        <taxon>Xanthomonas</taxon>
    </lineage>
</organism>
<protein>
    <submittedName>
        <fullName evidence="2">Uncharacterized protein</fullName>
    </submittedName>
</protein>
<dbReference type="EMBL" id="AM920689">
    <property type="protein sequence ID" value="CAP51520.1"/>
    <property type="molecule type" value="Genomic_DNA"/>
</dbReference>
<evidence type="ECO:0000313" key="2">
    <source>
        <dbReference type="EMBL" id="CAP51520.1"/>
    </source>
</evidence>
<name>B0RST4_XANCB</name>
<proteinExistence type="predicted"/>
<dbReference type="Proteomes" id="UP000001188">
    <property type="component" value="Chromosome"/>
</dbReference>
<accession>B0RST4</accession>
<dbReference type="AlphaFoldDB" id="B0RST4"/>
<feature type="region of interest" description="Disordered" evidence="1">
    <location>
        <begin position="54"/>
        <end position="75"/>
    </location>
</feature>
<sequence>MAGRSLRPAAADISIAGKAKPPLLLQAANDNIATTHRPWPWKDHLLRCSVQAPRVKNPGHGPLATRTLSLRNTLE</sequence>
<gene>
    <name evidence="2" type="ORF">XCCB100_2167</name>
</gene>